<evidence type="ECO:0000313" key="1">
    <source>
        <dbReference type="EMBL" id="KAJ1680085.1"/>
    </source>
</evidence>
<organism evidence="1 2">
    <name type="scientific">Spiromyces aspiralis</name>
    <dbReference type="NCBI Taxonomy" id="68401"/>
    <lineage>
        <taxon>Eukaryota</taxon>
        <taxon>Fungi</taxon>
        <taxon>Fungi incertae sedis</taxon>
        <taxon>Zoopagomycota</taxon>
        <taxon>Kickxellomycotina</taxon>
        <taxon>Kickxellomycetes</taxon>
        <taxon>Kickxellales</taxon>
        <taxon>Kickxellaceae</taxon>
        <taxon>Spiromyces</taxon>
    </lineage>
</organism>
<name>A0ACC1HVL9_9FUNG</name>
<comment type="caution">
    <text evidence="1">The sequence shown here is derived from an EMBL/GenBank/DDBJ whole genome shotgun (WGS) entry which is preliminary data.</text>
</comment>
<dbReference type="Proteomes" id="UP001145114">
    <property type="component" value="Unassembled WGS sequence"/>
</dbReference>
<sequence>MYSSIRPSKLFRILLVAASVLSISTICAYAVPIKLDVGPLMEFLSSVIEPETSGTAMAGVNITCSQFTEAIKKTQYARILDVDKDDVDKLCMHFLKGAGRIPDITNREAAMALAQFMWESGGLLYKEEVNCKYGCPQYNSPGNPHSDVKPVPGKSYHGRGYIQLTHPDNYNSCSNSLYGDNRLLETPEQVASDDQTAWDASFWFWINRVRTDPDIIRGKFGASTMQINGMHECNNPAPENLNKAKMRFKLYQQILSVFSPGEKAIEGGCYN</sequence>
<accession>A0ACC1HVL9</accession>
<gene>
    <name evidence="1" type="ORF">EV182_000707</name>
</gene>
<evidence type="ECO:0000313" key="2">
    <source>
        <dbReference type="Proteomes" id="UP001145114"/>
    </source>
</evidence>
<proteinExistence type="predicted"/>
<protein>
    <submittedName>
        <fullName evidence="1">Uncharacterized protein</fullName>
    </submittedName>
</protein>
<keyword evidence="2" id="KW-1185">Reference proteome</keyword>
<reference evidence="1" key="1">
    <citation type="submission" date="2022-06" db="EMBL/GenBank/DDBJ databases">
        <title>Phylogenomic reconstructions and comparative analyses of Kickxellomycotina fungi.</title>
        <authorList>
            <person name="Reynolds N.K."/>
            <person name="Stajich J.E."/>
            <person name="Barry K."/>
            <person name="Grigoriev I.V."/>
            <person name="Crous P."/>
            <person name="Smith M.E."/>
        </authorList>
    </citation>
    <scope>NUCLEOTIDE SEQUENCE</scope>
    <source>
        <strain evidence="1">RSA 2271</strain>
    </source>
</reference>
<dbReference type="EMBL" id="JAMZIH010000051">
    <property type="protein sequence ID" value="KAJ1680085.1"/>
    <property type="molecule type" value="Genomic_DNA"/>
</dbReference>